<accession>A0A955L736</accession>
<dbReference type="InterPro" id="IPR036187">
    <property type="entry name" value="DNA_mismatch_repair_MutS_sf"/>
</dbReference>
<dbReference type="Pfam" id="PF05188">
    <property type="entry name" value="MutS_II"/>
    <property type="match status" value="1"/>
</dbReference>
<organism evidence="4 5">
    <name type="scientific">Candidatus Dojkabacteria bacterium</name>
    <dbReference type="NCBI Taxonomy" id="2099670"/>
    <lineage>
        <taxon>Bacteria</taxon>
        <taxon>Candidatus Dojkabacteria</taxon>
    </lineage>
</organism>
<feature type="non-terminal residue" evidence="4">
    <location>
        <position position="387"/>
    </location>
</feature>
<dbReference type="PANTHER" id="PTHR11361">
    <property type="entry name" value="DNA MISMATCH REPAIR PROTEIN MUTS FAMILY MEMBER"/>
    <property type="match status" value="1"/>
</dbReference>
<dbReference type="InterPro" id="IPR007860">
    <property type="entry name" value="DNA_mmatch_repair_MutS_con_dom"/>
</dbReference>
<dbReference type="PANTHER" id="PTHR11361:SF34">
    <property type="entry name" value="DNA MISMATCH REPAIR PROTEIN MSH1, MITOCHONDRIAL"/>
    <property type="match status" value="1"/>
</dbReference>
<dbReference type="GO" id="GO:0005524">
    <property type="term" value="F:ATP binding"/>
    <property type="evidence" value="ECO:0007669"/>
    <property type="project" value="InterPro"/>
</dbReference>
<dbReference type="InterPro" id="IPR007695">
    <property type="entry name" value="DNA_mismatch_repair_MutS-lik_N"/>
</dbReference>
<dbReference type="Proteomes" id="UP000783287">
    <property type="component" value="Unassembled WGS sequence"/>
</dbReference>
<dbReference type="EMBL" id="JAGQLK010000237">
    <property type="protein sequence ID" value="MCA9384069.1"/>
    <property type="molecule type" value="Genomic_DNA"/>
</dbReference>
<dbReference type="SUPFAM" id="SSF55271">
    <property type="entry name" value="DNA repair protein MutS, domain I"/>
    <property type="match status" value="1"/>
</dbReference>
<dbReference type="GO" id="GO:0140664">
    <property type="term" value="F:ATP-dependent DNA damage sensor activity"/>
    <property type="evidence" value="ECO:0007669"/>
    <property type="project" value="InterPro"/>
</dbReference>
<evidence type="ECO:0000259" key="1">
    <source>
        <dbReference type="Pfam" id="PF01624"/>
    </source>
</evidence>
<evidence type="ECO:0000259" key="3">
    <source>
        <dbReference type="Pfam" id="PF05192"/>
    </source>
</evidence>
<feature type="domain" description="DNA mismatch repair protein MutS connector" evidence="2">
    <location>
        <begin position="117"/>
        <end position="253"/>
    </location>
</feature>
<name>A0A955L736_9BACT</name>
<feature type="domain" description="DNA mismatch repair protein MutS-like N-terminal" evidence="1">
    <location>
        <begin position="1"/>
        <end position="108"/>
    </location>
</feature>
<comment type="caution">
    <text evidence="4">The sequence shown here is derived from an EMBL/GenBank/DDBJ whole genome shotgun (WGS) entry which is preliminary data.</text>
</comment>
<dbReference type="SUPFAM" id="SSF53150">
    <property type="entry name" value="DNA repair protein MutS, domain II"/>
    <property type="match status" value="1"/>
</dbReference>
<evidence type="ECO:0000313" key="4">
    <source>
        <dbReference type="EMBL" id="MCA9384069.1"/>
    </source>
</evidence>
<dbReference type="InterPro" id="IPR007696">
    <property type="entry name" value="DNA_mismatch_repair_MutS_core"/>
</dbReference>
<dbReference type="SUPFAM" id="SSF48334">
    <property type="entry name" value="DNA repair protein MutS, domain III"/>
    <property type="match status" value="1"/>
</dbReference>
<dbReference type="Gene3D" id="1.10.1420.10">
    <property type="match status" value="1"/>
</dbReference>
<proteinExistence type="predicted"/>
<evidence type="ECO:0000313" key="5">
    <source>
        <dbReference type="Proteomes" id="UP000783287"/>
    </source>
</evidence>
<dbReference type="GO" id="GO:0005829">
    <property type="term" value="C:cytosol"/>
    <property type="evidence" value="ECO:0007669"/>
    <property type="project" value="TreeGrafter"/>
</dbReference>
<dbReference type="InterPro" id="IPR016151">
    <property type="entry name" value="DNA_mismatch_repair_MutS_N"/>
</dbReference>
<evidence type="ECO:0000259" key="2">
    <source>
        <dbReference type="Pfam" id="PF05188"/>
    </source>
</evidence>
<dbReference type="Pfam" id="PF05192">
    <property type="entry name" value="MutS_III"/>
    <property type="match status" value="1"/>
</dbReference>
<dbReference type="InterPro" id="IPR045076">
    <property type="entry name" value="MutS"/>
</dbReference>
<dbReference type="GO" id="GO:0006298">
    <property type="term" value="P:mismatch repair"/>
    <property type="evidence" value="ECO:0007669"/>
    <property type="project" value="InterPro"/>
</dbReference>
<sequence length="387" mass="44122">MMQQYYKLKKEYPECVLLFRMGDFYEGFDDDAKKLSRVLGITLTGRGKGENRQDMAGIPYHALKNYLPKLVKAGIKVAIAEQMEEAQQGKIVDREVVKVITAGTLMDENVLDTSNNNYIAGLYKENKGRNTHWGFAYSDVSTGEFMVSEYVLAKDNEELPNSLITEIYRVRPAELLIPQSMADQIRNIFSNISFYFVEDREFSYTGAQQLLLEELNVTTLKGFGVEDLFAGITIAGQIYRYLLDTQKTKLNHITKLSRLNSQDYMILDQSTIRNLELLFPIQNNSEARTLFDVLNQCSTPMGQRLLRQWILRPLIDKKKIDTRLDSVEELIKDEDTLSKLNEHLDGITDLERVISRVATKGANARDLLFLKDGLSKSIAALTLLDNS</sequence>
<dbReference type="GO" id="GO:0030983">
    <property type="term" value="F:mismatched DNA binding"/>
    <property type="evidence" value="ECO:0007669"/>
    <property type="project" value="InterPro"/>
</dbReference>
<reference evidence="4" key="2">
    <citation type="journal article" date="2021" name="Microbiome">
        <title>Successional dynamics and alternative stable states in a saline activated sludge microbial community over 9 years.</title>
        <authorList>
            <person name="Wang Y."/>
            <person name="Ye J."/>
            <person name="Ju F."/>
            <person name="Liu L."/>
            <person name="Boyd J.A."/>
            <person name="Deng Y."/>
            <person name="Parks D.H."/>
            <person name="Jiang X."/>
            <person name="Yin X."/>
            <person name="Woodcroft B.J."/>
            <person name="Tyson G.W."/>
            <person name="Hugenholtz P."/>
            <person name="Polz M.F."/>
            <person name="Zhang T."/>
        </authorList>
    </citation>
    <scope>NUCLEOTIDE SEQUENCE</scope>
    <source>
        <strain evidence="4">HKST-UBA14</strain>
    </source>
</reference>
<feature type="domain" description="DNA mismatch repair protein MutS core" evidence="3">
    <location>
        <begin position="270"/>
        <end position="384"/>
    </location>
</feature>
<dbReference type="InterPro" id="IPR036678">
    <property type="entry name" value="MutS_con_dom_sf"/>
</dbReference>
<gene>
    <name evidence="4" type="ORF">KC909_06940</name>
</gene>
<protein>
    <submittedName>
        <fullName evidence="4">DNA mismatch repair protein MutS</fullName>
    </submittedName>
</protein>
<dbReference type="Gene3D" id="3.40.1170.10">
    <property type="entry name" value="DNA repair protein MutS, domain I"/>
    <property type="match status" value="1"/>
</dbReference>
<dbReference type="AlphaFoldDB" id="A0A955L736"/>
<reference evidence="4" key="1">
    <citation type="submission" date="2020-04" db="EMBL/GenBank/DDBJ databases">
        <authorList>
            <person name="Zhang T."/>
        </authorList>
    </citation>
    <scope>NUCLEOTIDE SEQUENCE</scope>
    <source>
        <strain evidence="4">HKST-UBA14</strain>
    </source>
</reference>
<dbReference type="Pfam" id="PF01624">
    <property type="entry name" value="MutS_I"/>
    <property type="match status" value="1"/>
</dbReference>
<dbReference type="Gene3D" id="3.30.420.110">
    <property type="entry name" value="MutS, connector domain"/>
    <property type="match status" value="1"/>
</dbReference>